<organism evidence="1 2">
    <name type="scientific">Triticum urartu</name>
    <name type="common">Red wild einkorn</name>
    <name type="synonym">Crithodium urartu</name>
    <dbReference type="NCBI Taxonomy" id="4572"/>
    <lineage>
        <taxon>Eukaryota</taxon>
        <taxon>Viridiplantae</taxon>
        <taxon>Streptophyta</taxon>
        <taxon>Embryophyta</taxon>
        <taxon>Tracheophyta</taxon>
        <taxon>Spermatophyta</taxon>
        <taxon>Magnoliopsida</taxon>
        <taxon>Liliopsida</taxon>
        <taxon>Poales</taxon>
        <taxon>Poaceae</taxon>
        <taxon>BOP clade</taxon>
        <taxon>Pooideae</taxon>
        <taxon>Triticodae</taxon>
        <taxon>Triticeae</taxon>
        <taxon>Triticinae</taxon>
        <taxon>Triticum</taxon>
    </lineage>
</organism>
<dbReference type="SUPFAM" id="SSF53098">
    <property type="entry name" value="Ribonuclease H-like"/>
    <property type="match status" value="1"/>
</dbReference>
<dbReference type="Proteomes" id="UP000015106">
    <property type="component" value="Chromosome 3"/>
</dbReference>
<dbReference type="Gene3D" id="3.30.420.10">
    <property type="entry name" value="Ribonuclease H-like superfamily/Ribonuclease H"/>
    <property type="match status" value="1"/>
</dbReference>
<evidence type="ECO:0000313" key="2">
    <source>
        <dbReference type="Proteomes" id="UP000015106"/>
    </source>
</evidence>
<reference evidence="2" key="1">
    <citation type="journal article" date="2013" name="Nature">
        <title>Draft genome of the wheat A-genome progenitor Triticum urartu.</title>
        <authorList>
            <person name="Ling H.Q."/>
            <person name="Zhao S."/>
            <person name="Liu D."/>
            <person name="Wang J."/>
            <person name="Sun H."/>
            <person name="Zhang C."/>
            <person name="Fan H."/>
            <person name="Li D."/>
            <person name="Dong L."/>
            <person name="Tao Y."/>
            <person name="Gao C."/>
            <person name="Wu H."/>
            <person name="Li Y."/>
            <person name="Cui Y."/>
            <person name="Guo X."/>
            <person name="Zheng S."/>
            <person name="Wang B."/>
            <person name="Yu K."/>
            <person name="Liang Q."/>
            <person name="Yang W."/>
            <person name="Lou X."/>
            <person name="Chen J."/>
            <person name="Feng M."/>
            <person name="Jian J."/>
            <person name="Zhang X."/>
            <person name="Luo G."/>
            <person name="Jiang Y."/>
            <person name="Liu J."/>
            <person name="Wang Z."/>
            <person name="Sha Y."/>
            <person name="Zhang B."/>
            <person name="Wu H."/>
            <person name="Tang D."/>
            <person name="Shen Q."/>
            <person name="Xue P."/>
            <person name="Zou S."/>
            <person name="Wang X."/>
            <person name="Liu X."/>
            <person name="Wang F."/>
            <person name="Yang Y."/>
            <person name="An X."/>
            <person name="Dong Z."/>
            <person name="Zhang K."/>
            <person name="Zhang X."/>
            <person name="Luo M.C."/>
            <person name="Dvorak J."/>
            <person name="Tong Y."/>
            <person name="Wang J."/>
            <person name="Yang H."/>
            <person name="Li Z."/>
            <person name="Wang D."/>
            <person name="Zhang A."/>
            <person name="Wang J."/>
        </authorList>
    </citation>
    <scope>NUCLEOTIDE SEQUENCE</scope>
    <source>
        <strain evidence="2">cv. G1812</strain>
    </source>
</reference>
<dbReference type="EnsemblPlants" id="TuG1812G0300001613.01.T01">
    <property type="protein sequence ID" value="TuG1812G0300001613.01.T01.cds356490"/>
    <property type="gene ID" value="TuG1812G0300001613.01"/>
</dbReference>
<protein>
    <recommendedName>
        <fullName evidence="3">Integrase catalytic domain-containing protein</fullName>
    </recommendedName>
</protein>
<evidence type="ECO:0008006" key="3">
    <source>
        <dbReference type="Google" id="ProtNLM"/>
    </source>
</evidence>
<dbReference type="PANTHER" id="PTHR47266">
    <property type="entry name" value="ENDONUCLEASE-RELATED"/>
    <property type="match status" value="1"/>
</dbReference>
<dbReference type="Gramene" id="TuG1812G0300001613.01.T01">
    <property type="protein sequence ID" value="TuG1812G0300001613.01.T01.cds356490"/>
    <property type="gene ID" value="TuG1812G0300001613.01"/>
</dbReference>
<dbReference type="InterPro" id="IPR036397">
    <property type="entry name" value="RNaseH_sf"/>
</dbReference>
<dbReference type="GO" id="GO:0003676">
    <property type="term" value="F:nucleic acid binding"/>
    <property type="evidence" value="ECO:0007669"/>
    <property type="project" value="InterPro"/>
</dbReference>
<proteinExistence type="predicted"/>
<evidence type="ECO:0000313" key="1">
    <source>
        <dbReference type="EnsemblPlants" id="TuG1812G0300001613.01.T01.cds356490"/>
    </source>
</evidence>
<accession>A0A8R7TTH9</accession>
<reference evidence="1" key="3">
    <citation type="submission" date="2022-06" db="UniProtKB">
        <authorList>
            <consortium name="EnsemblPlants"/>
        </authorList>
    </citation>
    <scope>IDENTIFICATION</scope>
</reference>
<reference evidence="1" key="2">
    <citation type="submission" date="2018-03" db="EMBL/GenBank/DDBJ databases">
        <title>The Triticum urartu genome reveals the dynamic nature of wheat genome evolution.</title>
        <authorList>
            <person name="Ling H."/>
            <person name="Ma B."/>
            <person name="Shi X."/>
            <person name="Liu H."/>
            <person name="Dong L."/>
            <person name="Sun H."/>
            <person name="Cao Y."/>
            <person name="Gao Q."/>
            <person name="Zheng S."/>
            <person name="Li Y."/>
            <person name="Yu Y."/>
            <person name="Du H."/>
            <person name="Qi M."/>
            <person name="Li Y."/>
            <person name="Yu H."/>
            <person name="Cui Y."/>
            <person name="Wang N."/>
            <person name="Chen C."/>
            <person name="Wu H."/>
            <person name="Zhao Y."/>
            <person name="Zhang J."/>
            <person name="Li Y."/>
            <person name="Zhou W."/>
            <person name="Zhang B."/>
            <person name="Hu W."/>
            <person name="Eijk M."/>
            <person name="Tang J."/>
            <person name="Witsenboer H."/>
            <person name="Zhao S."/>
            <person name="Li Z."/>
            <person name="Zhang A."/>
            <person name="Wang D."/>
            <person name="Liang C."/>
        </authorList>
    </citation>
    <scope>NUCLEOTIDE SEQUENCE [LARGE SCALE GENOMIC DNA]</scope>
    <source>
        <strain evidence="1">cv. G1812</strain>
    </source>
</reference>
<keyword evidence="2" id="KW-1185">Reference proteome</keyword>
<name>A0A8R7TTH9_TRIUA</name>
<dbReference type="InterPro" id="IPR012337">
    <property type="entry name" value="RNaseH-like_sf"/>
</dbReference>
<dbReference type="AlphaFoldDB" id="A0A8R7TTH9"/>
<sequence length="103" mass="11682">MSTAYHSQTDGQTEHVNQCLEMYLRCAVHDFPAKWAAWLPQAEFWYNSSYHSSLGCTPYKALYGHEPNVGQLAGHPTSLNPDVQTWLSSHIQHTTALKDHLAR</sequence>
<dbReference type="InterPro" id="IPR052160">
    <property type="entry name" value="Gypsy_RT_Integrase-like"/>
</dbReference>